<reference evidence="1 2" key="1">
    <citation type="submission" date="2024-05" db="EMBL/GenBank/DDBJ databases">
        <title>Genetic variation in Jamaican populations of the coffee berry borer (Hypothenemus hampei).</title>
        <authorList>
            <person name="Errbii M."/>
            <person name="Myrie A."/>
        </authorList>
    </citation>
    <scope>NUCLEOTIDE SEQUENCE [LARGE SCALE GENOMIC DNA]</scope>
    <source>
        <strain evidence="1">JA-Hopewell-2020-01-JO</strain>
        <tissue evidence="1">Whole body</tissue>
    </source>
</reference>
<dbReference type="AlphaFoldDB" id="A0ABD1EWU5"/>
<dbReference type="EMBL" id="JBDJPC010000004">
    <property type="protein sequence ID" value="KAL1505159.1"/>
    <property type="molecule type" value="Genomic_DNA"/>
</dbReference>
<gene>
    <name evidence="1" type="ORF">ABEB36_004781</name>
</gene>
<dbReference type="Proteomes" id="UP001566132">
    <property type="component" value="Unassembled WGS sequence"/>
</dbReference>
<evidence type="ECO:0000313" key="2">
    <source>
        <dbReference type="Proteomes" id="UP001566132"/>
    </source>
</evidence>
<organism evidence="1 2">
    <name type="scientific">Hypothenemus hampei</name>
    <name type="common">Coffee berry borer</name>
    <dbReference type="NCBI Taxonomy" id="57062"/>
    <lineage>
        <taxon>Eukaryota</taxon>
        <taxon>Metazoa</taxon>
        <taxon>Ecdysozoa</taxon>
        <taxon>Arthropoda</taxon>
        <taxon>Hexapoda</taxon>
        <taxon>Insecta</taxon>
        <taxon>Pterygota</taxon>
        <taxon>Neoptera</taxon>
        <taxon>Endopterygota</taxon>
        <taxon>Coleoptera</taxon>
        <taxon>Polyphaga</taxon>
        <taxon>Cucujiformia</taxon>
        <taxon>Curculionidae</taxon>
        <taxon>Scolytinae</taxon>
        <taxon>Hypothenemus</taxon>
    </lineage>
</organism>
<sequence length="104" mass="11500">MMESSTGICRSSFKLPCIQGASKHLAENEGCDSVTWWIRSKACVNMGPQTHSFQDTEVSKTPSLDKPSAITTITSCSARLKSKAYFASFFMAEIQENSLRINKN</sequence>
<protein>
    <submittedName>
        <fullName evidence="1">Uncharacterized protein</fullName>
    </submittedName>
</protein>
<proteinExistence type="predicted"/>
<accession>A0ABD1EWU5</accession>
<evidence type="ECO:0000313" key="1">
    <source>
        <dbReference type="EMBL" id="KAL1505159.1"/>
    </source>
</evidence>
<keyword evidence="2" id="KW-1185">Reference proteome</keyword>
<name>A0ABD1EWU5_HYPHA</name>
<comment type="caution">
    <text evidence="1">The sequence shown here is derived from an EMBL/GenBank/DDBJ whole genome shotgun (WGS) entry which is preliminary data.</text>
</comment>